<name>A0A5N5EPJ9_9ACTN</name>
<protein>
    <submittedName>
        <fullName evidence="2">HlyD family efflux transporter periplasmic adaptor subunit</fullName>
    </submittedName>
</protein>
<sequence>MRFRQQALSKLQSPEDIDLPVRYARPRGGLVLVVTLAVMAGAAFWAVTGTVSSTLSASGVLTHAQGSYVLQSSVAGQVTDVLAEEGERVAADTPLVKVRTSQGSTVVRTLAAGRLTTLAATIGSVITPGADVAAVERVAKADDPLMAMLYVPAESGATVPVGASVDLTVQSVPTQQYGVLRGKVASVTRTAQTRQRISGFLGSSQLGEQFSRQGPPVAVLVRLATDPDGGESGFAWSSSQGPPYRLDSMTLAGGSIELAEQHPIEWLLP</sequence>
<keyword evidence="1" id="KW-1133">Transmembrane helix</keyword>
<evidence type="ECO:0000256" key="1">
    <source>
        <dbReference type="SAM" id="Phobius"/>
    </source>
</evidence>
<dbReference type="PANTHER" id="PTHR30386">
    <property type="entry name" value="MEMBRANE FUSION SUBUNIT OF EMRAB-TOLC MULTIDRUG EFFLUX PUMP"/>
    <property type="match status" value="1"/>
</dbReference>
<proteinExistence type="predicted"/>
<keyword evidence="1" id="KW-0472">Membrane</keyword>
<dbReference type="Gene3D" id="2.40.50.100">
    <property type="match status" value="1"/>
</dbReference>
<dbReference type="InterPro" id="IPR011053">
    <property type="entry name" value="Single_hybrid_motif"/>
</dbReference>
<feature type="transmembrane region" description="Helical" evidence="1">
    <location>
        <begin position="29"/>
        <end position="47"/>
    </location>
</feature>
<dbReference type="Proteomes" id="UP000326907">
    <property type="component" value="Unassembled WGS sequence"/>
</dbReference>
<comment type="caution">
    <text evidence="2">The sequence shown here is derived from an EMBL/GenBank/DDBJ whole genome shotgun (WGS) entry which is preliminary data.</text>
</comment>
<gene>
    <name evidence="2" type="ORF">F5983_09650</name>
</gene>
<keyword evidence="1" id="KW-0812">Transmembrane</keyword>
<dbReference type="RefSeq" id="WP_151509925.1">
    <property type="nucleotide sequence ID" value="NZ_JBMVCA010000020.1"/>
</dbReference>
<organism evidence="2 3">
    <name type="scientific">Streptomyces arboris</name>
    <dbReference type="NCBI Taxonomy" id="2600619"/>
    <lineage>
        <taxon>Bacteria</taxon>
        <taxon>Bacillati</taxon>
        <taxon>Actinomycetota</taxon>
        <taxon>Actinomycetes</taxon>
        <taxon>Kitasatosporales</taxon>
        <taxon>Streptomycetaceae</taxon>
        <taxon>Streptomyces</taxon>
    </lineage>
</organism>
<dbReference type="PANTHER" id="PTHR30386:SF28">
    <property type="entry name" value="EXPORTED PROTEIN"/>
    <property type="match status" value="1"/>
</dbReference>
<accession>A0A5N5EPJ9</accession>
<dbReference type="EMBL" id="VYUA01000006">
    <property type="protein sequence ID" value="KAB2592806.1"/>
    <property type="molecule type" value="Genomic_DNA"/>
</dbReference>
<evidence type="ECO:0000313" key="2">
    <source>
        <dbReference type="EMBL" id="KAB2592806.1"/>
    </source>
</evidence>
<evidence type="ECO:0000313" key="3">
    <source>
        <dbReference type="Proteomes" id="UP000326907"/>
    </source>
</evidence>
<reference evidence="2 3" key="1">
    <citation type="submission" date="2019-09" db="EMBL/GenBank/DDBJ databases">
        <authorList>
            <person name="Liu P."/>
        </authorList>
    </citation>
    <scope>NUCLEOTIDE SEQUENCE [LARGE SCALE GENOMIC DNA]</scope>
    <source>
        <strain evidence="2 3">TRM68085</strain>
    </source>
</reference>
<dbReference type="SUPFAM" id="SSF51230">
    <property type="entry name" value="Single hybrid motif"/>
    <property type="match status" value="1"/>
</dbReference>
<dbReference type="InterPro" id="IPR050739">
    <property type="entry name" value="MFP"/>
</dbReference>
<dbReference type="AlphaFoldDB" id="A0A5N5EPJ9"/>
<keyword evidence="3" id="KW-1185">Reference proteome</keyword>